<accession>A0A4P6JI84</accession>
<proteinExistence type="predicted"/>
<reference evidence="2 3" key="1">
    <citation type="submission" date="2019-01" db="EMBL/GenBank/DDBJ databases">
        <title>Ktedonosporobacter rubrisoli SCAWS-G2.</title>
        <authorList>
            <person name="Huang Y."/>
            <person name="Yan B."/>
        </authorList>
    </citation>
    <scope>NUCLEOTIDE SEQUENCE [LARGE SCALE GENOMIC DNA]</scope>
    <source>
        <strain evidence="2 3">SCAWS-G2</strain>
    </source>
</reference>
<dbReference type="Proteomes" id="UP000290365">
    <property type="component" value="Chromosome"/>
</dbReference>
<keyword evidence="3" id="KW-1185">Reference proteome</keyword>
<gene>
    <name evidence="2" type="ORF">EPA93_01650</name>
</gene>
<dbReference type="AlphaFoldDB" id="A0A4P6JI84"/>
<dbReference type="RefSeq" id="WP_129885363.1">
    <property type="nucleotide sequence ID" value="NZ_CP035758.1"/>
</dbReference>
<name>A0A4P6JI84_KTERU</name>
<dbReference type="InterPro" id="IPR024747">
    <property type="entry name" value="Pyridox_Oxase-rel"/>
</dbReference>
<feature type="region of interest" description="Disordered" evidence="1">
    <location>
        <begin position="182"/>
        <end position="203"/>
    </location>
</feature>
<protein>
    <recommendedName>
        <fullName evidence="4">Pyridoxamine 5'-phosphate oxidase family protein</fullName>
    </recommendedName>
</protein>
<sequence length="203" mass="23443">MPYDALSHPYNAIRRRDRAVSDEEWIKQFLHSAPAGSLATVHEGQPFLNNNLFIYDEFQHVIYVHTGPVGRTRANIERDERVCFSVYEMGRLYPGQLASEFGVEYASVTIFGTATIIEDLQEKRRFFDTLFAKYFPDFQAGKDYQPSSDQEIARPCLYKIQIQQWSGKKHIERPDFPGAFRYEERKAQKSSQEPFDPGSADAS</sequence>
<dbReference type="Gene3D" id="2.30.110.10">
    <property type="entry name" value="Electron Transport, Fmn-binding Protein, Chain A"/>
    <property type="match status" value="1"/>
</dbReference>
<evidence type="ECO:0000256" key="1">
    <source>
        <dbReference type="SAM" id="MobiDB-lite"/>
    </source>
</evidence>
<organism evidence="2 3">
    <name type="scientific">Ktedonosporobacter rubrisoli</name>
    <dbReference type="NCBI Taxonomy" id="2509675"/>
    <lineage>
        <taxon>Bacteria</taxon>
        <taxon>Bacillati</taxon>
        <taxon>Chloroflexota</taxon>
        <taxon>Ktedonobacteria</taxon>
        <taxon>Ktedonobacterales</taxon>
        <taxon>Ktedonosporobacteraceae</taxon>
        <taxon>Ktedonosporobacter</taxon>
    </lineage>
</organism>
<evidence type="ECO:0008006" key="4">
    <source>
        <dbReference type="Google" id="ProtNLM"/>
    </source>
</evidence>
<evidence type="ECO:0000313" key="3">
    <source>
        <dbReference type="Proteomes" id="UP000290365"/>
    </source>
</evidence>
<dbReference type="InterPro" id="IPR012349">
    <property type="entry name" value="Split_barrel_FMN-bd"/>
</dbReference>
<dbReference type="Pfam" id="PF12900">
    <property type="entry name" value="Pyridox_ox_2"/>
    <property type="match status" value="1"/>
</dbReference>
<dbReference type="KEGG" id="kbs:EPA93_01650"/>
<dbReference type="PANTHER" id="PTHR34071">
    <property type="entry name" value="5-NITROIMIDAZOLE ANTIBIOTICS RESISTANCE PROTEIN, NIMA-FAMILY-RELATED PROTEIN-RELATED"/>
    <property type="match status" value="1"/>
</dbReference>
<dbReference type="SUPFAM" id="SSF50475">
    <property type="entry name" value="FMN-binding split barrel"/>
    <property type="match status" value="1"/>
</dbReference>
<evidence type="ECO:0000313" key="2">
    <source>
        <dbReference type="EMBL" id="QBD74764.1"/>
    </source>
</evidence>
<dbReference type="OrthoDB" id="116031at2"/>
<dbReference type="PANTHER" id="PTHR34071:SF2">
    <property type="entry name" value="FLAVIN-NUCLEOTIDE-BINDING PROTEIN"/>
    <property type="match status" value="1"/>
</dbReference>
<dbReference type="EMBL" id="CP035758">
    <property type="protein sequence ID" value="QBD74764.1"/>
    <property type="molecule type" value="Genomic_DNA"/>
</dbReference>